<evidence type="ECO:0000256" key="4">
    <source>
        <dbReference type="ARBA" id="ARBA00022741"/>
    </source>
</evidence>
<comment type="similarity">
    <text evidence="10">Belongs to the MurCDEF family. MurF subfamily.</text>
</comment>
<evidence type="ECO:0000259" key="13">
    <source>
        <dbReference type="Pfam" id="PF02875"/>
    </source>
</evidence>
<keyword evidence="8 10" id="KW-0131">Cell cycle</keyword>
<comment type="subcellular location">
    <subcellularLocation>
        <location evidence="10 11">Cytoplasm</location>
    </subcellularLocation>
</comment>
<evidence type="ECO:0000256" key="1">
    <source>
        <dbReference type="ARBA" id="ARBA00022490"/>
    </source>
</evidence>
<dbReference type="PANTHER" id="PTHR43024:SF1">
    <property type="entry name" value="UDP-N-ACETYLMURAMOYL-TRIPEPTIDE--D-ALANYL-D-ALANINE LIGASE"/>
    <property type="match status" value="1"/>
</dbReference>
<dbReference type="NCBIfam" id="TIGR01143">
    <property type="entry name" value="murF"/>
    <property type="match status" value="1"/>
</dbReference>
<dbReference type="InterPro" id="IPR036565">
    <property type="entry name" value="Mur-like_cat_sf"/>
</dbReference>
<dbReference type="InterPro" id="IPR004101">
    <property type="entry name" value="Mur_ligase_C"/>
</dbReference>
<dbReference type="Gene3D" id="3.90.190.20">
    <property type="entry name" value="Mur ligase, C-terminal domain"/>
    <property type="match status" value="1"/>
</dbReference>
<keyword evidence="4 10" id="KW-0547">Nucleotide-binding</keyword>
<dbReference type="GO" id="GO:0008360">
    <property type="term" value="P:regulation of cell shape"/>
    <property type="evidence" value="ECO:0007669"/>
    <property type="project" value="UniProtKB-KW"/>
</dbReference>
<dbReference type="PANTHER" id="PTHR43024">
    <property type="entry name" value="UDP-N-ACETYLMURAMOYL-TRIPEPTIDE--D-ALANYL-D-ALANINE LIGASE"/>
    <property type="match status" value="1"/>
</dbReference>
<dbReference type="RefSeq" id="WP_085817987.1">
    <property type="nucleotide sequence ID" value="NZ_FWFU01000003.1"/>
</dbReference>
<keyword evidence="7 10" id="KW-0573">Peptidoglycan synthesis</keyword>
<evidence type="ECO:0000256" key="10">
    <source>
        <dbReference type="HAMAP-Rule" id="MF_02019"/>
    </source>
</evidence>
<evidence type="ECO:0000313" key="15">
    <source>
        <dbReference type="EMBL" id="SLN44752.1"/>
    </source>
</evidence>
<dbReference type="InterPro" id="IPR051046">
    <property type="entry name" value="MurCDEF_CellWall_CoF430Synth"/>
</dbReference>
<evidence type="ECO:0000259" key="12">
    <source>
        <dbReference type="Pfam" id="PF01225"/>
    </source>
</evidence>
<dbReference type="Pfam" id="PF08245">
    <property type="entry name" value="Mur_ligase_M"/>
    <property type="match status" value="1"/>
</dbReference>
<feature type="domain" description="Mur ligase C-terminal" evidence="13">
    <location>
        <begin position="334"/>
        <end position="455"/>
    </location>
</feature>
<dbReference type="InterPro" id="IPR000713">
    <property type="entry name" value="Mur_ligase_N"/>
</dbReference>
<dbReference type="GO" id="GO:0071555">
    <property type="term" value="P:cell wall organization"/>
    <property type="evidence" value="ECO:0007669"/>
    <property type="project" value="UniProtKB-KW"/>
</dbReference>
<evidence type="ECO:0000256" key="6">
    <source>
        <dbReference type="ARBA" id="ARBA00022960"/>
    </source>
</evidence>
<dbReference type="Proteomes" id="UP000193207">
    <property type="component" value="Unassembled WGS sequence"/>
</dbReference>
<comment type="function">
    <text evidence="10 11">Involved in cell wall formation. Catalyzes the final step in the synthesis of UDP-N-acetylmuramoyl-pentapeptide, the precursor of murein.</text>
</comment>
<evidence type="ECO:0000256" key="2">
    <source>
        <dbReference type="ARBA" id="ARBA00022598"/>
    </source>
</evidence>
<dbReference type="InterPro" id="IPR013221">
    <property type="entry name" value="Mur_ligase_cen"/>
</dbReference>
<dbReference type="SUPFAM" id="SSF53623">
    <property type="entry name" value="MurD-like peptide ligases, catalytic domain"/>
    <property type="match status" value="1"/>
</dbReference>
<dbReference type="SUPFAM" id="SSF63418">
    <property type="entry name" value="MurE/MurF N-terminal domain"/>
    <property type="match status" value="1"/>
</dbReference>
<dbReference type="EMBL" id="FWFU01000003">
    <property type="protein sequence ID" value="SLN44752.1"/>
    <property type="molecule type" value="Genomic_DNA"/>
</dbReference>
<dbReference type="GO" id="GO:0009252">
    <property type="term" value="P:peptidoglycan biosynthetic process"/>
    <property type="evidence" value="ECO:0007669"/>
    <property type="project" value="UniProtKB-UniRule"/>
</dbReference>
<dbReference type="InterPro" id="IPR005863">
    <property type="entry name" value="UDP-N-AcMur_synth"/>
</dbReference>
<comment type="catalytic activity">
    <reaction evidence="10 11">
        <text>D-alanyl-D-alanine + UDP-N-acetyl-alpha-D-muramoyl-L-alanyl-gamma-D-glutamyl-meso-2,6-diaminopimelate + ATP = UDP-N-acetyl-alpha-D-muramoyl-L-alanyl-gamma-D-glutamyl-meso-2,6-diaminopimeloyl-D-alanyl-D-alanine + ADP + phosphate + H(+)</text>
        <dbReference type="Rhea" id="RHEA:28374"/>
        <dbReference type="ChEBI" id="CHEBI:15378"/>
        <dbReference type="ChEBI" id="CHEBI:30616"/>
        <dbReference type="ChEBI" id="CHEBI:43474"/>
        <dbReference type="ChEBI" id="CHEBI:57822"/>
        <dbReference type="ChEBI" id="CHEBI:61386"/>
        <dbReference type="ChEBI" id="CHEBI:83905"/>
        <dbReference type="ChEBI" id="CHEBI:456216"/>
        <dbReference type="EC" id="6.3.2.10"/>
    </reaction>
</comment>
<dbReference type="Gene3D" id="3.40.1390.10">
    <property type="entry name" value="MurE/MurF, N-terminal domain"/>
    <property type="match status" value="1"/>
</dbReference>
<feature type="binding site" evidence="10">
    <location>
        <begin position="108"/>
        <end position="114"/>
    </location>
    <ligand>
        <name>ATP</name>
        <dbReference type="ChEBI" id="CHEBI:30616"/>
    </ligand>
</feature>
<name>A0A1X6Z9K3_9RHOB</name>
<keyword evidence="1 10" id="KW-0963">Cytoplasm</keyword>
<dbReference type="SUPFAM" id="SSF53244">
    <property type="entry name" value="MurD-like peptide ligases, peptide-binding domain"/>
    <property type="match status" value="1"/>
</dbReference>
<evidence type="ECO:0000259" key="14">
    <source>
        <dbReference type="Pfam" id="PF08245"/>
    </source>
</evidence>
<keyword evidence="3 10" id="KW-0132">Cell division</keyword>
<keyword evidence="16" id="KW-1185">Reference proteome</keyword>
<feature type="domain" description="Mur ligase N-terminal catalytic" evidence="12">
    <location>
        <begin position="24"/>
        <end position="68"/>
    </location>
</feature>
<dbReference type="GO" id="GO:0005737">
    <property type="term" value="C:cytoplasm"/>
    <property type="evidence" value="ECO:0007669"/>
    <property type="project" value="UniProtKB-SubCell"/>
</dbReference>
<keyword evidence="9 10" id="KW-0961">Cell wall biogenesis/degradation</keyword>
<organism evidence="15 16">
    <name type="scientific">Roseovarius halotolerans</name>
    <dbReference type="NCBI Taxonomy" id="505353"/>
    <lineage>
        <taxon>Bacteria</taxon>
        <taxon>Pseudomonadati</taxon>
        <taxon>Pseudomonadota</taxon>
        <taxon>Alphaproteobacteria</taxon>
        <taxon>Rhodobacterales</taxon>
        <taxon>Roseobacteraceae</taxon>
        <taxon>Roseovarius</taxon>
    </lineage>
</organism>
<dbReference type="Gene3D" id="3.40.1190.10">
    <property type="entry name" value="Mur-like, catalytic domain"/>
    <property type="match status" value="1"/>
</dbReference>
<dbReference type="EC" id="6.3.2.10" evidence="10 11"/>
<sequence>MTLWRADDAARATGGRATGDWQADGVSIDSRSLQAGDLFVALKVARDGHDFVAQALANGAAAALVSRIPDGLDDNAPLLIVDDVQAALEDLGRAARARSDARVVAVTGSVGKTSTKEMLHVVLGAQGRTHSAEASYNNQWGVPLTLARMPADTEFAVIEIGMNHPGEIAPLSRMARPHVALITTVAAAHLEAFESIVGIAHEKAAIFDGLEPEGTCIFNADIDADALRAVTDAAQVTGGPVVRFGAREDCDYRLASVQLTADATVIKADLPSGPQIVKLSAPGRHFAANALGVLAVAEALGVDATLAARDLSNWQPPAGRGTREVIVLDPVDDHSITLIDDAFNANPTSIKAALEVLAAAMPEDSVGRVSKGRRIAILGDMLELGPDEIALHQALAQLPQIEALDTVHCVGPRMQSLWEALPEAKRGRVVASAEELAEQAHRVIDAGDVVLVKGSKGSRVSLVVDALRRIGRAAGQQMERR</sequence>
<dbReference type="OrthoDB" id="9800958at2"/>
<keyword evidence="6 10" id="KW-0133">Cell shape</keyword>
<dbReference type="GO" id="GO:0047480">
    <property type="term" value="F:UDP-N-acetylmuramoyl-tripeptide-D-alanyl-D-alanine ligase activity"/>
    <property type="evidence" value="ECO:0007669"/>
    <property type="project" value="UniProtKB-UniRule"/>
</dbReference>
<reference evidence="15 16" key="1">
    <citation type="submission" date="2017-03" db="EMBL/GenBank/DDBJ databases">
        <authorList>
            <person name="Afonso C.L."/>
            <person name="Miller P.J."/>
            <person name="Scott M.A."/>
            <person name="Spackman E."/>
            <person name="Goraichik I."/>
            <person name="Dimitrov K.M."/>
            <person name="Suarez D.L."/>
            <person name="Swayne D.E."/>
        </authorList>
    </citation>
    <scope>NUCLEOTIDE SEQUENCE [LARGE SCALE GENOMIC DNA]</scope>
    <source>
        <strain evidence="15 16">CECT 8110</strain>
    </source>
</reference>
<keyword evidence="2 10" id="KW-0436">Ligase</keyword>
<evidence type="ECO:0000256" key="9">
    <source>
        <dbReference type="ARBA" id="ARBA00023316"/>
    </source>
</evidence>
<evidence type="ECO:0000256" key="5">
    <source>
        <dbReference type="ARBA" id="ARBA00022840"/>
    </source>
</evidence>
<evidence type="ECO:0000313" key="16">
    <source>
        <dbReference type="Proteomes" id="UP000193207"/>
    </source>
</evidence>
<proteinExistence type="inferred from homology"/>
<dbReference type="GO" id="GO:0051301">
    <property type="term" value="P:cell division"/>
    <property type="evidence" value="ECO:0007669"/>
    <property type="project" value="UniProtKB-KW"/>
</dbReference>
<keyword evidence="5 10" id="KW-0067">ATP-binding</keyword>
<evidence type="ECO:0000256" key="3">
    <source>
        <dbReference type="ARBA" id="ARBA00022618"/>
    </source>
</evidence>
<evidence type="ECO:0000256" key="11">
    <source>
        <dbReference type="RuleBase" id="RU004136"/>
    </source>
</evidence>
<dbReference type="Pfam" id="PF02875">
    <property type="entry name" value="Mur_ligase_C"/>
    <property type="match status" value="1"/>
</dbReference>
<dbReference type="Pfam" id="PF01225">
    <property type="entry name" value="Mur_ligase"/>
    <property type="match status" value="1"/>
</dbReference>
<dbReference type="AlphaFoldDB" id="A0A1X6Z9K3"/>
<dbReference type="HAMAP" id="MF_02019">
    <property type="entry name" value="MurF"/>
    <property type="match status" value="1"/>
</dbReference>
<feature type="domain" description="Mur ligase central" evidence="14">
    <location>
        <begin position="106"/>
        <end position="297"/>
    </location>
</feature>
<evidence type="ECO:0000256" key="7">
    <source>
        <dbReference type="ARBA" id="ARBA00022984"/>
    </source>
</evidence>
<dbReference type="GO" id="GO:0008766">
    <property type="term" value="F:UDP-N-acetylmuramoylalanyl-D-glutamyl-2,6-diaminopimelate-D-alanyl-D-alanine ligase activity"/>
    <property type="evidence" value="ECO:0007669"/>
    <property type="project" value="RHEA"/>
</dbReference>
<evidence type="ECO:0000256" key="8">
    <source>
        <dbReference type="ARBA" id="ARBA00023306"/>
    </source>
</evidence>
<dbReference type="UniPathway" id="UPA00219"/>
<comment type="pathway">
    <text evidence="10 11">Cell wall biogenesis; peptidoglycan biosynthesis.</text>
</comment>
<dbReference type="GO" id="GO:0005524">
    <property type="term" value="F:ATP binding"/>
    <property type="evidence" value="ECO:0007669"/>
    <property type="project" value="UniProtKB-UniRule"/>
</dbReference>
<accession>A0A1X6Z9K3</accession>
<gene>
    <name evidence="10 15" type="primary">murF</name>
    <name evidence="15" type="ORF">ROH8110_02361</name>
</gene>
<dbReference type="InterPro" id="IPR035911">
    <property type="entry name" value="MurE/MurF_N"/>
</dbReference>
<dbReference type="InterPro" id="IPR036615">
    <property type="entry name" value="Mur_ligase_C_dom_sf"/>
</dbReference>
<protein>
    <recommendedName>
        <fullName evidence="10 11">UDP-N-acetylmuramoyl-tripeptide--D-alanyl-D-alanine ligase</fullName>
        <ecNumber evidence="10 11">6.3.2.10</ecNumber>
    </recommendedName>
    <alternativeName>
        <fullName evidence="10">D-alanyl-D-alanine-adding enzyme</fullName>
    </alternativeName>
</protein>